<dbReference type="Proteomes" id="UP000019335">
    <property type="component" value="Chromosome 1"/>
</dbReference>
<sequence>MCGDPHEESTKPLVKESCSEEDQSAAGVGSGVEPARIAYTLSRLLSHSLSLNKWKIVDSIAGSNSIRTRIDAGTGWSDGYGGSKRSGWEFDRNETVNLGEKWKRNGWAEWRTHLVESIKFIECIRPCVDVHTIAEDEGVPCRSSKRIIHTCIISARYRTDSGVATMVVWPEDWFRVFKASETRLPSDRLCHPNPPFIERTSCSVRQE</sequence>
<evidence type="ECO:0000313" key="2">
    <source>
        <dbReference type="EMBL" id="EWM30235.1"/>
    </source>
</evidence>
<proteinExistence type="predicted"/>
<comment type="caution">
    <text evidence="2">The sequence shown here is derived from an EMBL/GenBank/DDBJ whole genome shotgun (WGS) entry which is preliminary data.</text>
</comment>
<keyword evidence="3" id="KW-1185">Reference proteome</keyword>
<accession>W7TSN4</accession>
<feature type="region of interest" description="Disordered" evidence="1">
    <location>
        <begin position="1"/>
        <end position="29"/>
    </location>
</feature>
<organism evidence="2 3">
    <name type="scientific">Nannochloropsis gaditana</name>
    <dbReference type="NCBI Taxonomy" id="72520"/>
    <lineage>
        <taxon>Eukaryota</taxon>
        <taxon>Sar</taxon>
        <taxon>Stramenopiles</taxon>
        <taxon>Ochrophyta</taxon>
        <taxon>Eustigmatophyceae</taxon>
        <taxon>Eustigmatales</taxon>
        <taxon>Monodopsidaceae</taxon>
        <taxon>Nannochloropsis</taxon>
    </lineage>
</organism>
<evidence type="ECO:0000313" key="3">
    <source>
        <dbReference type="Proteomes" id="UP000019335"/>
    </source>
</evidence>
<dbReference type="EMBL" id="AZIL01000038">
    <property type="protein sequence ID" value="EWM30235.1"/>
    <property type="molecule type" value="Genomic_DNA"/>
</dbReference>
<gene>
    <name evidence="2" type="ORF">Naga_100003g76</name>
</gene>
<dbReference type="AlphaFoldDB" id="W7TSN4"/>
<evidence type="ECO:0000256" key="1">
    <source>
        <dbReference type="SAM" id="MobiDB-lite"/>
    </source>
</evidence>
<protein>
    <submittedName>
        <fullName evidence="2">Uncharacterized protein</fullName>
    </submittedName>
</protein>
<reference evidence="2 3" key="1">
    <citation type="journal article" date="2014" name="Mol. Plant">
        <title>Chromosome Scale Genome Assembly and Transcriptome Profiling of Nannochloropsis gaditana in Nitrogen Depletion.</title>
        <authorList>
            <person name="Corteggiani Carpinelli E."/>
            <person name="Telatin A."/>
            <person name="Vitulo N."/>
            <person name="Forcato C."/>
            <person name="D'Angelo M."/>
            <person name="Schiavon R."/>
            <person name="Vezzi A."/>
            <person name="Giacometti G.M."/>
            <person name="Morosinotto T."/>
            <person name="Valle G."/>
        </authorList>
    </citation>
    <scope>NUCLEOTIDE SEQUENCE [LARGE SCALE GENOMIC DNA]</scope>
    <source>
        <strain evidence="2 3">B-31</strain>
    </source>
</reference>
<name>W7TSN4_9STRA</name>
<feature type="compositionally biased region" description="Basic and acidic residues" evidence="1">
    <location>
        <begin position="1"/>
        <end position="18"/>
    </location>
</feature>